<dbReference type="PRINTS" id="PR00367">
    <property type="entry name" value="ETHRSPELEMNT"/>
</dbReference>
<dbReference type="InterPro" id="IPR036955">
    <property type="entry name" value="AP2/ERF_dom_sf"/>
</dbReference>
<dbReference type="Proteomes" id="UP000283530">
    <property type="component" value="Unassembled WGS sequence"/>
</dbReference>
<evidence type="ECO:0000256" key="2">
    <source>
        <dbReference type="ARBA" id="ARBA00023015"/>
    </source>
</evidence>
<reference evidence="8 9" key="1">
    <citation type="journal article" date="2019" name="Nat. Plants">
        <title>Stout camphor tree genome fills gaps in understanding of flowering plant genome evolution.</title>
        <authorList>
            <person name="Chaw S.M."/>
            <person name="Liu Y.C."/>
            <person name="Wu Y.W."/>
            <person name="Wang H.Y."/>
            <person name="Lin C.I."/>
            <person name="Wu C.S."/>
            <person name="Ke H.M."/>
            <person name="Chang L.Y."/>
            <person name="Hsu C.Y."/>
            <person name="Yang H.T."/>
            <person name="Sudianto E."/>
            <person name="Hsu M.H."/>
            <person name="Wu K.P."/>
            <person name="Wang L.N."/>
            <person name="Leebens-Mack J.H."/>
            <person name="Tsai I.J."/>
        </authorList>
    </citation>
    <scope>NUCLEOTIDE SEQUENCE [LARGE SCALE GENOMIC DNA]</scope>
    <source>
        <strain evidence="9">cv. Chaw 1501</strain>
        <tissue evidence="8">Young leaves</tissue>
    </source>
</reference>
<name>A0A443P3N2_9MAGN</name>
<comment type="caution">
    <text evidence="8">The sequence shown here is derived from an EMBL/GenBank/DDBJ whole genome shotgun (WGS) entry which is preliminary data.</text>
</comment>
<evidence type="ECO:0000259" key="7">
    <source>
        <dbReference type="PROSITE" id="PS51032"/>
    </source>
</evidence>
<dbReference type="EMBL" id="QPKB01000005">
    <property type="protein sequence ID" value="RWR85387.1"/>
    <property type="molecule type" value="Genomic_DNA"/>
</dbReference>
<evidence type="ECO:0000256" key="4">
    <source>
        <dbReference type="ARBA" id="ARBA00023163"/>
    </source>
</evidence>
<dbReference type="Gene3D" id="3.30.730.10">
    <property type="entry name" value="AP2/ERF domain"/>
    <property type="match status" value="1"/>
</dbReference>
<dbReference type="SMART" id="SM00380">
    <property type="entry name" value="AP2"/>
    <property type="match status" value="1"/>
</dbReference>
<feature type="region of interest" description="Disordered" evidence="6">
    <location>
        <begin position="148"/>
        <end position="171"/>
    </location>
</feature>
<feature type="compositionally biased region" description="Low complexity" evidence="6">
    <location>
        <begin position="242"/>
        <end position="257"/>
    </location>
</feature>
<dbReference type="InterPro" id="IPR001471">
    <property type="entry name" value="AP2/ERF_dom"/>
</dbReference>
<dbReference type="FunFam" id="3.30.730.10:FF:000001">
    <property type="entry name" value="Ethylene-responsive transcription factor 2"/>
    <property type="match status" value="1"/>
</dbReference>
<dbReference type="GO" id="GO:0009873">
    <property type="term" value="P:ethylene-activated signaling pathway"/>
    <property type="evidence" value="ECO:0007669"/>
    <property type="project" value="InterPro"/>
</dbReference>
<evidence type="ECO:0000313" key="9">
    <source>
        <dbReference type="Proteomes" id="UP000283530"/>
    </source>
</evidence>
<keyword evidence="9" id="KW-1185">Reference proteome</keyword>
<evidence type="ECO:0000256" key="3">
    <source>
        <dbReference type="ARBA" id="ARBA00023125"/>
    </source>
</evidence>
<feature type="domain" description="AP2/ERF" evidence="7">
    <location>
        <begin position="171"/>
        <end position="229"/>
    </location>
</feature>
<evidence type="ECO:0000313" key="8">
    <source>
        <dbReference type="EMBL" id="RWR85387.1"/>
    </source>
</evidence>
<feature type="region of interest" description="Disordered" evidence="6">
    <location>
        <begin position="236"/>
        <end position="271"/>
    </location>
</feature>
<accession>A0A443P3N2</accession>
<dbReference type="PROSITE" id="PS51032">
    <property type="entry name" value="AP2_ERF"/>
    <property type="match status" value="1"/>
</dbReference>
<evidence type="ECO:0000256" key="5">
    <source>
        <dbReference type="ARBA" id="ARBA00023242"/>
    </source>
</evidence>
<dbReference type="Pfam" id="PF00847">
    <property type="entry name" value="AP2"/>
    <property type="match status" value="1"/>
</dbReference>
<comment type="subcellular location">
    <subcellularLocation>
        <location evidence="1">Nucleus</location>
    </subcellularLocation>
</comment>
<dbReference type="SUPFAM" id="SSF54171">
    <property type="entry name" value="DNA-binding domain"/>
    <property type="match status" value="1"/>
</dbReference>
<dbReference type="CDD" id="cd00018">
    <property type="entry name" value="AP2"/>
    <property type="match status" value="1"/>
</dbReference>
<dbReference type="PANTHER" id="PTHR31190:SF287">
    <property type="entry name" value="DEVELOPMENT RELATED ERF PROTEIN"/>
    <property type="match status" value="1"/>
</dbReference>
<dbReference type="GO" id="GO:0003677">
    <property type="term" value="F:DNA binding"/>
    <property type="evidence" value="ECO:0007669"/>
    <property type="project" value="UniProtKB-KW"/>
</dbReference>
<evidence type="ECO:0000256" key="1">
    <source>
        <dbReference type="ARBA" id="ARBA00004123"/>
    </source>
</evidence>
<dbReference type="AlphaFoldDB" id="A0A443P3N2"/>
<dbReference type="InterPro" id="IPR044808">
    <property type="entry name" value="ERF_plant"/>
</dbReference>
<dbReference type="GO" id="GO:0005634">
    <property type="term" value="C:nucleus"/>
    <property type="evidence" value="ECO:0007669"/>
    <property type="project" value="UniProtKB-SubCell"/>
</dbReference>
<gene>
    <name evidence="8" type="ORF">CKAN_01425000</name>
</gene>
<sequence length="296" mass="32469">MHLPPYKILVNSPKFTFDSFNPAEIVRTKTLLSLPIFQAKMSGQSTESDFHAVLESVRCHLLEDSELPARSSQASYCRTSSSLFPCLTESWGDLPLKVDDSDDMVVYGFLNDAISAGWIPSLAATENTSFPPFQPVTVKSEPIDITPAPPRATAAPRQEKQAQAASERGRHYRGVRRRPWGKFAAEIRDPAKNGARVWLGTFETAEDAAIAYDQAAYRMRGSRALLNFPLRLATSGFTPAPSSKRSSPEPTSSSESSSLKRRRRGGQAAAAQAELDFSRSVQHSVNVLLGEQLLVV</sequence>
<dbReference type="OrthoDB" id="1911211at2759"/>
<organism evidence="8 9">
    <name type="scientific">Cinnamomum micranthum f. kanehirae</name>
    <dbReference type="NCBI Taxonomy" id="337451"/>
    <lineage>
        <taxon>Eukaryota</taxon>
        <taxon>Viridiplantae</taxon>
        <taxon>Streptophyta</taxon>
        <taxon>Embryophyta</taxon>
        <taxon>Tracheophyta</taxon>
        <taxon>Spermatophyta</taxon>
        <taxon>Magnoliopsida</taxon>
        <taxon>Magnoliidae</taxon>
        <taxon>Laurales</taxon>
        <taxon>Lauraceae</taxon>
        <taxon>Cinnamomum</taxon>
    </lineage>
</organism>
<protein>
    <submittedName>
        <fullName evidence="8">Ethylene-responsive transcription factor 2-like protein</fullName>
    </submittedName>
</protein>
<dbReference type="PANTHER" id="PTHR31190">
    <property type="entry name" value="DNA-BINDING DOMAIN"/>
    <property type="match status" value="1"/>
</dbReference>
<keyword evidence="4" id="KW-0804">Transcription</keyword>
<evidence type="ECO:0000256" key="6">
    <source>
        <dbReference type="SAM" id="MobiDB-lite"/>
    </source>
</evidence>
<keyword evidence="3" id="KW-0238">DNA-binding</keyword>
<proteinExistence type="predicted"/>
<dbReference type="GO" id="GO:0003700">
    <property type="term" value="F:DNA-binding transcription factor activity"/>
    <property type="evidence" value="ECO:0007669"/>
    <property type="project" value="InterPro"/>
</dbReference>
<keyword evidence="2" id="KW-0805">Transcription regulation</keyword>
<dbReference type="InterPro" id="IPR016177">
    <property type="entry name" value="DNA-bd_dom_sf"/>
</dbReference>
<dbReference type="STRING" id="337451.A0A443P3N2"/>
<keyword evidence="5" id="KW-0539">Nucleus</keyword>